<dbReference type="RefSeq" id="WP_113988756.1">
    <property type="nucleotide sequence ID" value="NZ_QLST01000006.1"/>
</dbReference>
<feature type="chain" id="PRO_5016696061" description="Secretion system C-terminal sorting domain-containing protein" evidence="2">
    <location>
        <begin position="19"/>
        <end position="306"/>
    </location>
</feature>
<dbReference type="GO" id="GO:0004553">
    <property type="term" value="F:hydrolase activity, hydrolyzing O-glycosyl compounds"/>
    <property type="evidence" value="ECO:0007669"/>
    <property type="project" value="UniProtKB-ARBA"/>
</dbReference>
<dbReference type="SUPFAM" id="SSF49899">
    <property type="entry name" value="Concanavalin A-like lectins/glucanases"/>
    <property type="match status" value="1"/>
</dbReference>
<protein>
    <recommendedName>
        <fullName evidence="3">Secretion system C-terminal sorting domain-containing protein</fullName>
    </recommendedName>
</protein>
<evidence type="ECO:0000313" key="5">
    <source>
        <dbReference type="Proteomes" id="UP000253319"/>
    </source>
</evidence>
<feature type="signal peptide" evidence="2">
    <location>
        <begin position="1"/>
        <end position="18"/>
    </location>
</feature>
<dbReference type="OrthoDB" id="1467680at2"/>
<evidence type="ECO:0000259" key="3">
    <source>
        <dbReference type="Pfam" id="PF18962"/>
    </source>
</evidence>
<sequence>MKKTLLTLSFLLTISLSAQETISFEASEGYTLDMIDFQGEVGNEWSLLNASATDVMDGALATVANNRAVTGTNSLRFESDNTQWGYYAGVLSPFFPGYDDEFIVTHQFYPDSAADSDYLFQIFDYDGTDLIAVATLRFDWQGTIDFSDGTTLNSNLTTYTAGQWYEVQIERTLTNIILRVNGTQLASYPNFGTGTSAKFVGIRYDNYGSGFNVDDLTIEVPASSASFISNSISVYPNPATSAINLISKDGLTFENVTIVDVNGRTVKTVVVNQTQSQINVSDLTSGVYFLNIETNEGSTVKKFIKN</sequence>
<evidence type="ECO:0000256" key="1">
    <source>
        <dbReference type="ARBA" id="ARBA00022729"/>
    </source>
</evidence>
<evidence type="ECO:0000256" key="2">
    <source>
        <dbReference type="SAM" id="SignalP"/>
    </source>
</evidence>
<organism evidence="4 5">
    <name type="scientific">Flavobacterium tibetense</name>
    <dbReference type="NCBI Taxonomy" id="2233533"/>
    <lineage>
        <taxon>Bacteria</taxon>
        <taxon>Pseudomonadati</taxon>
        <taxon>Bacteroidota</taxon>
        <taxon>Flavobacteriia</taxon>
        <taxon>Flavobacteriales</taxon>
        <taxon>Flavobacteriaceae</taxon>
        <taxon>Flavobacterium</taxon>
    </lineage>
</organism>
<gene>
    <name evidence="4" type="ORF">DPN68_06045</name>
</gene>
<dbReference type="InterPro" id="IPR013320">
    <property type="entry name" value="ConA-like_dom_sf"/>
</dbReference>
<keyword evidence="1 2" id="KW-0732">Signal</keyword>
<accession>A0A365P2F5</accession>
<keyword evidence="5" id="KW-1185">Reference proteome</keyword>
<dbReference type="InterPro" id="IPR026444">
    <property type="entry name" value="Secre_tail"/>
</dbReference>
<comment type="caution">
    <text evidence="4">The sequence shown here is derived from an EMBL/GenBank/DDBJ whole genome shotgun (WGS) entry which is preliminary data.</text>
</comment>
<evidence type="ECO:0000313" key="4">
    <source>
        <dbReference type="EMBL" id="RBA28575.1"/>
    </source>
</evidence>
<name>A0A365P2F5_9FLAO</name>
<proteinExistence type="predicted"/>
<feature type="domain" description="Secretion system C-terminal sorting" evidence="3">
    <location>
        <begin position="234"/>
        <end position="304"/>
    </location>
</feature>
<dbReference type="Proteomes" id="UP000253319">
    <property type="component" value="Unassembled WGS sequence"/>
</dbReference>
<dbReference type="AlphaFoldDB" id="A0A365P2F5"/>
<dbReference type="EMBL" id="QLST01000006">
    <property type="protein sequence ID" value="RBA28575.1"/>
    <property type="molecule type" value="Genomic_DNA"/>
</dbReference>
<dbReference type="NCBIfam" id="TIGR04183">
    <property type="entry name" value="Por_Secre_tail"/>
    <property type="match status" value="1"/>
</dbReference>
<dbReference type="GO" id="GO:0005975">
    <property type="term" value="P:carbohydrate metabolic process"/>
    <property type="evidence" value="ECO:0007669"/>
    <property type="project" value="UniProtKB-ARBA"/>
</dbReference>
<reference evidence="4 5" key="1">
    <citation type="submission" date="2018-06" db="EMBL/GenBank/DDBJ databases">
        <title>Flavobacterium tibetense sp. nov., isolated from a wetland YonghuCo on Tibetan Plateau.</title>
        <authorList>
            <person name="Xing P."/>
            <person name="Phurbu D."/>
            <person name="Lu H."/>
        </authorList>
    </citation>
    <scope>NUCLEOTIDE SEQUENCE [LARGE SCALE GENOMIC DNA]</scope>
    <source>
        <strain evidence="4 5">YH5</strain>
    </source>
</reference>
<dbReference type="Pfam" id="PF18962">
    <property type="entry name" value="Por_Secre_tail"/>
    <property type="match status" value="1"/>
</dbReference>